<dbReference type="InterPro" id="IPR050266">
    <property type="entry name" value="AB_hydrolase_sf"/>
</dbReference>
<keyword evidence="1" id="KW-0378">Hydrolase</keyword>
<dbReference type="Gene3D" id="3.40.50.1820">
    <property type="entry name" value="alpha/beta hydrolase"/>
    <property type="match status" value="1"/>
</dbReference>
<feature type="domain" description="AB hydrolase-1" evidence="2">
    <location>
        <begin position="20"/>
        <end position="257"/>
    </location>
</feature>
<dbReference type="GO" id="GO:0016787">
    <property type="term" value="F:hydrolase activity"/>
    <property type="evidence" value="ECO:0007669"/>
    <property type="project" value="UniProtKB-KW"/>
</dbReference>
<evidence type="ECO:0000313" key="3">
    <source>
        <dbReference type="EMBL" id="MBB3905522.1"/>
    </source>
</evidence>
<organism evidence="3 4">
    <name type="scientific">Methylobacterium brachythecii</name>
    <dbReference type="NCBI Taxonomy" id="1176177"/>
    <lineage>
        <taxon>Bacteria</taxon>
        <taxon>Pseudomonadati</taxon>
        <taxon>Pseudomonadota</taxon>
        <taxon>Alphaproteobacteria</taxon>
        <taxon>Hyphomicrobiales</taxon>
        <taxon>Methylobacteriaceae</taxon>
        <taxon>Methylobacterium</taxon>
    </lineage>
</organism>
<dbReference type="EMBL" id="JACIDN010000013">
    <property type="protein sequence ID" value="MBB3905522.1"/>
    <property type="molecule type" value="Genomic_DNA"/>
</dbReference>
<dbReference type="PANTHER" id="PTHR43798:SF31">
    <property type="entry name" value="AB HYDROLASE SUPERFAMILY PROTEIN YCLE"/>
    <property type="match status" value="1"/>
</dbReference>
<evidence type="ECO:0000313" key="4">
    <source>
        <dbReference type="Proteomes" id="UP000517759"/>
    </source>
</evidence>
<evidence type="ECO:0000259" key="2">
    <source>
        <dbReference type="Pfam" id="PF12697"/>
    </source>
</evidence>
<dbReference type="PRINTS" id="PR00111">
    <property type="entry name" value="ABHYDROLASE"/>
</dbReference>
<dbReference type="Pfam" id="PF12697">
    <property type="entry name" value="Abhydrolase_6"/>
    <property type="match status" value="1"/>
</dbReference>
<dbReference type="InterPro" id="IPR029058">
    <property type="entry name" value="AB_hydrolase_fold"/>
</dbReference>
<dbReference type="SUPFAM" id="SSF53474">
    <property type="entry name" value="alpha/beta-Hydrolases"/>
    <property type="match status" value="1"/>
</dbReference>
<dbReference type="InterPro" id="IPR000073">
    <property type="entry name" value="AB_hydrolase_1"/>
</dbReference>
<gene>
    <name evidence="3" type="ORF">GGR33_005061</name>
</gene>
<accession>A0A7W6AT64</accession>
<evidence type="ECO:0000256" key="1">
    <source>
        <dbReference type="ARBA" id="ARBA00022801"/>
    </source>
</evidence>
<name>A0A7W6AT64_9HYPH</name>
<dbReference type="Proteomes" id="UP000517759">
    <property type="component" value="Unassembled WGS sequence"/>
</dbReference>
<sequence length="268" mass="29482">MKDNAVMLLHFERLGTGRPLLMVHGLGSNLRTWDPLLSALRGSRELILVDLPGHGRSAPLAGRQTMEAHADALASFVQSQGLTTADLVGSSVGGRLVLELARRGIGRHCVALDPGGFWRGWETRWFHWTLAASIRLVRLLRPFHPGLSRHAVTRTLLLAQLSARPWVLPPQLVAEELQSLAATPVFDAMLLELARGPLQQGSAETPGRVTIGWGRQDHLLLPSQAARARVAFPSAQLHWFERCGHFPHWDQPVETARVILETVGKNAP</sequence>
<dbReference type="RefSeq" id="WP_246413449.1">
    <property type="nucleotide sequence ID" value="NZ_JACIDN010000013.1"/>
</dbReference>
<dbReference type="PANTHER" id="PTHR43798">
    <property type="entry name" value="MONOACYLGLYCEROL LIPASE"/>
    <property type="match status" value="1"/>
</dbReference>
<dbReference type="AlphaFoldDB" id="A0A7W6AT64"/>
<proteinExistence type="predicted"/>
<dbReference type="GO" id="GO:0016020">
    <property type="term" value="C:membrane"/>
    <property type="evidence" value="ECO:0007669"/>
    <property type="project" value="TreeGrafter"/>
</dbReference>
<reference evidence="3 4" key="1">
    <citation type="submission" date="2020-08" db="EMBL/GenBank/DDBJ databases">
        <title>Genomic Encyclopedia of Type Strains, Phase IV (KMG-IV): sequencing the most valuable type-strain genomes for metagenomic binning, comparative biology and taxonomic classification.</title>
        <authorList>
            <person name="Goeker M."/>
        </authorList>
    </citation>
    <scope>NUCLEOTIDE SEQUENCE [LARGE SCALE GENOMIC DNA]</scope>
    <source>
        <strain evidence="3 4">DSM 24105</strain>
    </source>
</reference>
<protein>
    <submittedName>
        <fullName evidence="3">Pimeloyl-ACP methyl ester carboxylesterase</fullName>
    </submittedName>
</protein>
<comment type="caution">
    <text evidence="3">The sequence shown here is derived from an EMBL/GenBank/DDBJ whole genome shotgun (WGS) entry which is preliminary data.</text>
</comment>